<name>A0A0D0CZ55_9AGAM</name>
<keyword evidence="1" id="KW-0175">Coiled coil</keyword>
<protein>
    <submittedName>
        <fullName evidence="2">Uncharacterized protein</fullName>
    </submittedName>
</protein>
<dbReference type="InParanoid" id="A0A0D0CZ55"/>
<dbReference type="OrthoDB" id="2688072at2759"/>
<reference evidence="2 3" key="1">
    <citation type="submission" date="2014-04" db="EMBL/GenBank/DDBJ databases">
        <authorList>
            <consortium name="DOE Joint Genome Institute"/>
            <person name="Kuo A."/>
            <person name="Kohler A."/>
            <person name="Jargeat P."/>
            <person name="Nagy L.G."/>
            <person name="Floudas D."/>
            <person name="Copeland A."/>
            <person name="Barry K.W."/>
            <person name="Cichocki N."/>
            <person name="Veneault-Fourrey C."/>
            <person name="LaButti K."/>
            <person name="Lindquist E.A."/>
            <person name="Lipzen A."/>
            <person name="Lundell T."/>
            <person name="Morin E."/>
            <person name="Murat C."/>
            <person name="Sun H."/>
            <person name="Tunlid A."/>
            <person name="Henrissat B."/>
            <person name="Grigoriev I.V."/>
            <person name="Hibbett D.S."/>
            <person name="Martin F."/>
            <person name="Nordberg H.P."/>
            <person name="Cantor M.N."/>
            <person name="Hua S.X."/>
        </authorList>
    </citation>
    <scope>NUCLEOTIDE SEQUENCE [LARGE SCALE GENOMIC DNA]</scope>
    <source>
        <strain evidence="2 3">Ve08.2h10</strain>
    </source>
</reference>
<feature type="coiled-coil region" evidence="1">
    <location>
        <begin position="65"/>
        <end position="102"/>
    </location>
</feature>
<dbReference type="Proteomes" id="UP000054538">
    <property type="component" value="Unassembled WGS sequence"/>
</dbReference>
<proteinExistence type="predicted"/>
<dbReference type="AlphaFoldDB" id="A0A0D0CZ55"/>
<dbReference type="HOGENOM" id="CLU_052398_1_2_1"/>
<evidence type="ECO:0000313" key="3">
    <source>
        <dbReference type="Proteomes" id="UP000054538"/>
    </source>
</evidence>
<accession>A0A0D0CZ55</accession>
<organism evidence="2 3">
    <name type="scientific">Paxillus rubicundulus Ve08.2h10</name>
    <dbReference type="NCBI Taxonomy" id="930991"/>
    <lineage>
        <taxon>Eukaryota</taxon>
        <taxon>Fungi</taxon>
        <taxon>Dikarya</taxon>
        <taxon>Basidiomycota</taxon>
        <taxon>Agaricomycotina</taxon>
        <taxon>Agaricomycetes</taxon>
        <taxon>Agaricomycetidae</taxon>
        <taxon>Boletales</taxon>
        <taxon>Paxilineae</taxon>
        <taxon>Paxillaceae</taxon>
        <taxon>Paxillus</taxon>
    </lineage>
</organism>
<reference evidence="3" key="2">
    <citation type="submission" date="2015-01" db="EMBL/GenBank/DDBJ databases">
        <title>Evolutionary Origins and Diversification of the Mycorrhizal Mutualists.</title>
        <authorList>
            <consortium name="DOE Joint Genome Institute"/>
            <consortium name="Mycorrhizal Genomics Consortium"/>
            <person name="Kohler A."/>
            <person name="Kuo A."/>
            <person name="Nagy L.G."/>
            <person name="Floudas D."/>
            <person name="Copeland A."/>
            <person name="Barry K.W."/>
            <person name="Cichocki N."/>
            <person name="Veneault-Fourrey C."/>
            <person name="LaButti K."/>
            <person name="Lindquist E.A."/>
            <person name="Lipzen A."/>
            <person name="Lundell T."/>
            <person name="Morin E."/>
            <person name="Murat C."/>
            <person name="Riley R."/>
            <person name="Ohm R."/>
            <person name="Sun H."/>
            <person name="Tunlid A."/>
            <person name="Henrissat B."/>
            <person name="Grigoriev I.V."/>
            <person name="Hibbett D.S."/>
            <person name="Martin F."/>
        </authorList>
    </citation>
    <scope>NUCLEOTIDE SEQUENCE [LARGE SCALE GENOMIC DNA]</scope>
    <source>
        <strain evidence="3">Ve08.2h10</strain>
    </source>
</reference>
<gene>
    <name evidence="2" type="ORF">PAXRUDRAFT_21595</name>
</gene>
<sequence length="194" mass="22299">MADPNLETVHNYTRPEFEIIREGLRCGYHEDDQQVIKCLLSAWKANRTSRIAVWNAWKEADTCTVKEAEEIHKACEEEEEAAANEEADCEQREAENKKLNMNTFTPGLTITDILIHPPSQYVLQKLSTFDYVELWYFSFTSHLDAAKYHNKSQADDTFGITRVNDLLSLPHCFCQSLTQCSTQPQTLFFGIPQS</sequence>
<keyword evidence="3" id="KW-1185">Reference proteome</keyword>
<dbReference type="EMBL" id="KN830453">
    <property type="protein sequence ID" value="KIK72774.1"/>
    <property type="molecule type" value="Genomic_DNA"/>
</dbReference>
<evidence type="ECO:0000313" key="2">
    <source>
        <dbReference type="EMBL" id="KIK72774.1"/>
    </source>
</evidence>
<evidence type="ECO:0000256" key="1">
    <source>
        <dbReference type="SAM" id="Coils"/>
    </source>
</evidence>